<evidence type="ECO:0000256" key="1">
    <source>
        <dbReference type="SAM" id="MobiDB-lite"/>
    </source>
</evidence>
<sequence>MKMKGSHEAPTVLLRLILIVRRTGILLSLPGIQARQPGNYSVLMRSPSTTHPDNPAASIQHVEPTRLYAHLICQMEKIMKKRFIPVFVATTTLVAAFAAGTANAQAGTLTRAQVRAEIVQLHEAGYNVGRGEDNSYPTQLQAAEQRIAANRQGEGAAGYGANPAARSEAGGANRGIAADENSGLKPVYFGS</sequence>
<protein>
    <recommendedName>
        <fullName evidence="5">DUF4148 domain-containing protein</fullName>
    </recommendedName>
</protein>
<dbReference type="Pfam" id="PF13663">
    <property type="entry name" value="DUF4148"/>
    <property type="match status" value="1"/>
</dbReference>
<keyword evidence="2" id="KW-0472">Membrane</keyword>
<comment type="caution">
    <text evidence="3">The sequence shown here is derived from an EMBL/GenBank/DDBJ whole genome shotgun (WGS) entry which is preliminary data.</text>
</comment>
<reference evidence="3 4" key="1">
    <citation type="submission" date="2014-04" db="EMBL/GenBank/DDBJ databases">
        <authorList>
            <person name="Bishop-Lilly K.A."/>
            <person name="Broomall S.M."/>
            <person name="Chain P.S."/>
            <person name="Chertkov O."/>
            <person name="Coyne S.R."/>
            <person name="Daligault H.E."/>
            <person name="Davenport K.W."/>
            <person name="Erkkila T."/>
            <person name="Frey K.G."/>
            <person name="Gibbons H.S."/>
            <person name="Gu W."/>
            <person name="Jaissle J."/>
            <person name="Johnson S.L."/>
            <person name="Koroleva G.I."/>
            <person name="Ladner J.T."/>
            <person name="Lo C.-C."/>
            <person name="Minogue T.D."/>
            <person name="Munk C."/>
            <person name="Palacios G.F."/>
            <person name="Redden C.L."/>
            <person name="Rosenzweig C.N."/>
            <person name="Scholz M.B."/>
            <person name="Teshima H."/>
            <person name="Xu Y."/>
        </authorList>
    </citation>
    <scope>NUCLEOTIDE SEQUENCE [LARGE SCALE GENOMIC DNA]</scope>
    <source>
        <strain evidence="4">gladioli</strain>
    </source>
</reference>
<gene>
    <name evidence="3" type="ORF">DM48_5474</name>
</gene>
<keyword evidence="2" id="KW-0812">Transmembrane</keyword>
<evidence type="ECO:0008006" key="5">
    <source>
        <dbReference type="Google" id="ProtNLM"/>
    </source>
</evidence>
<dbReference type="EMBL" id="JPGG01000018">
    <property type="protein sequence ID" value="KGC09135.1"/>
    <property type="molecule type" value="Genomic_DNA"/>
</dbReference>
<feature type="region of interest" description="Disordered" evidence="1">
    <location>
        <begin position="154"/>
        <end position="179"/>
    </location>
</feature>
<name>A0AAW3EQM0_BURGA</name>
<keyword evidence="2" id="KW-1133">Transmembrane helix</keyword>
<evidence type="ECO:0000313" key="3">
    <source>
        <dbReference type="EMBL" id="KGC09135.1"/>
    </source>
</evidence>
<proteinExistence type="predicted"/>
<organism evidence="3 4">
    <name type="scientific">Burkholderia gladioli</name>
    <name type="common">Pseudomonas marginata</name>
    <name type="synonym">Phytomonas marginata</name>
    <dbReference type="NCBI Taxonomy" id="28095"/>
    <lineage>
        <taxon>Bacteria</taxon>
        <taxon>Pseudomonadati</taxon>
        <taxon>Pseudomonadota</taxon>
        <taxon>Betaproteobacteria</taxon>
        <taxon>Burkholderiales</taxon>
        <taxon>Burkholderiaceae</taxon>
        <taxon>Burkholderia</taxon>
    </lineage>
</organism>
<dbReference type="InterPro" id="IPR025421">
    <property type="entry name" value="DUF4148"/>
</dbReference>
<evidence type="ECO:0000313" key="4">
    <source>
        <dbReference type="Proteomes" id="UP000029590"/>
    </source>
</evidence>
<feature type="transmembrane region" description="Helical" evidence="2">
    <location>
        <begin position="83"/>
        <end position="102"/>
    </location>
</feature>
<accession>A0AAW3EQM0</accession>
<evidence type="ECO:0000256" key="2">
    <source>
        <dbReference type="SAM" id="Phobius"/>
    </source>
</evidence>
<dbReference type="AlphaFoldDB" id="A0AAW3EQM0"/>
<dbReference type="Proteomes" id="UP000029590">
    <property type="component" value="Unassembled WGS sequence"/>
</dbReference>